<evidence type="ECO:0000256" key="9">
    <source>
        <dbReference type="SAM" id="Phobius"/>
    </source>
</evidence>
<evidence type="ECO:0000256" key="4">
    <source>
        <dbReference type="ARBA" id="ARBA00022519"/>
    </source>
</evidence>
<protein>
    <submittedName>
        <fullName evidence="10">Uncharacterized protein</fullName>
    </submittedName>
</protein>
<evidence type="ECO:0000313" key="11">
    <source>
        <dbReference type="Proteomes" id="UP000194450"/>
    </source>
</evidence>
<evidence type="ECO:0000256" key="5">
    <source>
        <dbReference type="ARBA" id="ARBA00022692"/>
    </source>
</evidence>
<keyword evidence="5 9" id="KW-0812">Transmembrane</keyword>
<evidence type="ECO:0000313" key="10">
    <source>
        <dbReference type="EMBL" id="SMQ66916.1"/>
    </source>
</evidence>
<dbReference type="RefSeq" id="WP_086434630.1">
    <property type="nucleotide sequence ID" value="NZ_FXWH01000001.1"/>
</dbReference>
<sequence>METTFTPVSAAIGGVFIGLGGLLLYLFLGRIAGISGIIAGAMGQREGRGWRLAFIIGLLVGPSVVLWFDPTFHFNSPLLSVTVIIAGLLVGLGTRWGSGCTSGHGVCGVSRMSTRSIVATVLFVGVGILVASLINAGVAYA</sequence>
<dbReference type="Proteomes" id="UP000194450">
    <property type="component" value="Unassembled WGS sequence"/>
</dbReference>
<reference evidence="11" key="1">
    <citation type="submission" date="2017-04" db="EMBL/GenBank/DDBJ databases">
        <authorList>
            <person name="Varghese N."/>
            <person name="Submissions S."/>
        </authorList>
    </citation>
    <scope>NUCLEOTIDE SEQUENCE [LARGE SCALE GENOMIC DNA]</scope>
</reference>
<dbReference type="AlphaFoldDB" id="A0A1Y6EXB7"/>
<keyword evidence="2" id="KW-0813">Transport</keyword>
<accession>A0A1Y6EXB7</accession>
<proteinExistence type="inferred from homology"/>
<dbReference type="InterPro" id="IPR007272">
    <property type="entry name" value="Sulf_transp_TsuA/YedE"/>
</dbReference>
<dbReference type="OrthoDB" id="9814020at2"/>
<evidence type="ECO:0000256" key="1">
    <source>
        <dbReference type="ARBA" id="ARBA00004429"/>
    </source>
</evidence>
<keyword evidence="7 9" id="KW-0472">Membrane</keyword>
<keyword evidence="4" id="KW-0997">Cell inner membrane</keyword>
<gene>
    <name evidence="10" type="ORF">SAMN06297229_1581</name>
</gene>
<dbReference type="PANTHER" id="PTHR30574">
    <property type="entry name" value="INNER MEMBRANE PROTEIN YEDE"/>
    <property type="match status" value="1"/>
</dbReference>
<organism evidence="10 11">
    <name type="scientific">Pseudidiomarina planktonica</name>
    <dbReference type="NCBI Taxonomy" id="1323738"/>
    <lineage>
        <taxon>Bacteria</taxon>
        <taxon>Pseudomonadati</taxon>
        <taxon>Pseudomonadota</taxon>
        <taxon>Gammaproteobacteria</taxon>
        <taxon>Alteromonadales</taxon>
        <taxon>Idiomarinaceae</taxon>
        <taxon>Pseudidiomarina</taxon>
    </lineage>
</organism>
<evidence type="ECO:0000256" key="7">
    <source>
        <dbReference type="ARBA" id="ARBA00023136"/>
    </source>
</evidence>
<comment type="subcellular location">
    <subcellularLocation>
        <location evidence="1">Cell inner membrane</location>
        <topology evidence="1">Multi-pass membrane protein</topology>
    </subcellularLocation>
</comment>
<feature type="transmembrane region" description="Helical" evidence="9">
    <location>
        <begin position="6"/>
        <end position="28"/>
    </location>
</feature>
<keyword evidence="3" id="KW-1003">Cell membrane</keyword>
<dbReference type="GO" id="GO:0005886">
    <property type="term" value="C:plasma membrane"/>
    <property type="evidence" value="ECO:0007669"/>
    <property type="project" value="UniProtKB-SubCell"/>
</dbReference>
<feature type="transmembrane region" description="Helical" evidence="9">
    <location>
        <begin position="74"/>
        <end position="96"/>
    </location>
</feature>
<keyword evidence="6 9" id="KW-1133">Transmembrane helix</keyword>
<feature type="transmembrane region" description="Helical" evidence="9">
    <location>
        <begin position="49"/>
        <end position="68"/>
    </location>
</feature>
<evidence type="ECO:0000256" key="8">
    <source>
        <dbReference type="ARBA" id="ARBA00035655"/>
    </source>
</evidence>
<evidence type="ECO:0000256" key="3">
    <source>
        <dbReference type="ARBA" id="ARBA00022475"/>
    </source>
</evidence>
<keyword evidence="11" id="KW-1185">Reference proteome</keyword>
<comment type="similarity">
    <text evidence="8">Belongs to the TsuA/YedE (TC 9.B.102) family.</text>
</comment>
<name>A0A1Y6EXB7_9GAMM</name>
<dbReference type="PANTHER" id="PTHR30574:SF1">
    <property type="entry name" value="SULPHUR TRANSPORT DOMAIN-CONTAINING PROTEIN"/>
    <property type="match status" value="1"/>
</dbReference>
<feature type="transmembrane region" description="Helical" evidence="9">
    <location>
        <begin position="117"/>
        <end position="140"/>
    </location>
</feature>
<dbReference type="Pfam" id="PF04143">
    <property type="entry name" value="Sulf_transp"/>
    <property type="match status" value="1"/>
</dbReference>
<evidence type="ECO:0000256" key="6">
    <source>
        <dbReference type="ARBA" id="ARBA00022989"/>
    </source>
</evidence>
<evidence type="ECO:0000256" key="2">
    <source>
        <dbReference type="ARBA" id="ARBA00022448"/>
    </source>
</evidence>
<dbReference type="EMBL" id="FXWH01000001">
    <property type="protein sequence ID" value="SMQ66916.1"/>
    <property type="molecule type" value="Genomic_DNA"/>
</dbReference>